<gene>
    <name evidence="3" type="ORF">Ahy_B02g060603</name>
</gene>
<dbReference type="PANTHER" id="PTHR33710">
    <property type="entry name" value="BNAC02G09200D PROTEIN"/>
    <property type="match status" value="1"/>
</dbReference>
<comment type="caution">
    <text evidence="3">The sequence shown here is derived from an EMBL/GenBank/DDBJ whole genome shotgun (WGS) entry which is preliminary data.</text>
</comment>
<evidence type="ECO:0000256" key="1">
    <source>
        <dbReference type="SAM" id="MobiDB-lite"/>
    </source>
</evidence>
<evidence type="ECO:0000313" key="3">
    <source>
        <dbReference type="EMBL" id="RYR26363.1"/>
    </source>
</evidence>
<organism evidence="3 4">
    <name type="scientific">Arachis hypogaea</name>
    <name type="common">Peanut</name>
    <dbReference type="NCBI Taxonomy" id="3818"/>
    <lineage>
        <taxon>Eukaryota</taxon>
        <taxon>Viridiplantae</taxon>
        <taxon>Streptophyta</taxon>
        <taxon>Embryophyta</taxon>
        <taxon>Tracheophyta</taxon>
        <taxon>Spermatophyta</taxon>
        <taxon>Magnoliopsida</taxon>
        <taxon>eudicotyledons</taxon>
        <taxon>Gunneridae</taxon>
        <taxon>Pentapetalae</taxon>
        <taxon>rosids</taxon>
        <taxon>fabids</taxon>
        <taxon>Fabales</taxon>
        <taxon>Fabaceae</taxon>
        <taxon>Papilionoideae</taxon>
        <taxon>50 kb inversion clade</taxon>
        <taxon>dalbergioids sensu lato</taxon>
        <taxon>Dalbergieae</taxon>
        <taxon>Pterocarpus clade</taxon>
        <taxon>Arachis</taxon>
    </lineage>
</organism>
<accession>A0A445AIV4</accession>
<evidence type="ECO:0000313" key="4">
    <source>
        <dbReference type="Proteomes" id="UP000289738"/>
    </source>
</evidence>
<protein>
    <submittedName>
        <fullName evidence="3">Uncharacterized protein</fullName>
    </submittedName>
</protein>
<dbReference type="PANTHER" id="PTHR33710:SF71">
    <property type="entry name" value="ENDONUCLEASE_EXONUCLEASE_PHOSPHATASE DOMAIN-CONTAINING PROTEIN"/>
    <property type="match status" value="1"/>
</dbReference>
<dbReference type="SUPFAM" id="SSF56219">
    <property type="entry name" value="DNase I-like"/>
    <property type="match status" value="1"/>
</dbReference>
<reference evidence="3 4" key="1">
    <citation type="submission" date="2019-01" db="EMBL/GenBank/DDBJ databases">
        <title>Sequencing of cultivated peanut Arachis hypogaea provides insights into genome evolution and oil improvement.</title>
        <authorList>
            <person name="Chen X."/>
        </authorList>
    </citation>
    <scope>NUCLEOTIDE SEQUENCE [LARGE SCALE GENOMIC DNA]</scope>
    <source>
        <strain evidence="4">cv. Fuhuasheng</strain>
        <tissue evidence="3">Leaves</tissue>
    </source>
</reference>
<dbReference type="EMBL" id="SDMP01000012">
    <property type="protein sequence ID" value="RYR26363.1"/>
    <property type="molecule type" value="Genomic_DNA"/>
</dbReference>
<keyword evidence="4" id="KW-1185">Reference proteome</keyword>
<feature type="region of interest" description="Disordered" evidence="1">
    <location>
        <begin position="185"/>
        <end position="204"/>
    </location>
</feature>
<feature type="transmembrane region" description="Helical" evidence="2">
    <location>
        <begin position="20"/>
        <end position="46"/>
    </location>
</feature>
<dbReference type="AlphaFoldDB" id="A0A445AIV4"/>
<name>A0A445AIV4_ARAHY</name>
<dbReference type="InterPro" id="IPR036691">
    <property type="entry name" value="Endo/exonu/phosph_ase_sf"/>
</dbReference>
<feature type="compositionally biased region" description="Basic and acidic residues" evidence="1">
    <location>
        <begin position="194"/>
        <end position="204"/>
    </location>
</feature>
<keyword evidence="2" id="KW-0472">Membrane</keyword>
<evidence type="ECO:0000256" key="2">
    <source>
        <dbReference type="SAM" id="Phobius"/>
    </source>
</evidence>
<keyword evidence="2" id="KW-1133">Transmembrane helix</keyword>
<keyword evidence="2" id="KW-0812">Transmembrane</keyword>
<dbReference type="Proteomes" id="UP000289738">
    <property type="component" value="Chromosome B02"/>
</dbReference>
<proteinExistence type="predicted"/>
<sequence>MGNDINLFQVLHPKNPFAPTLQIMIFHPYFGAVSHTIITTVLKILLMPISKMLPEHLGSGGYAYTWSNNQVGEANIQERLDRAVAIINWKKAFLEEVVKHFQRYRSDHCPILIDVHGESLNLKRPYIFRFEECGLETLNAKRLSKEVGLAQADLDELFYQEDIKWAQRSRANLLKAENKNTRFFHQQASQQRRNKTERITDDEGNLYKEDEKQSIWFSLFDSKCTPEPSQFGW</sequence>